<feature type="compositionally biased region" description="Basic and acidic residues" evidence="1">
    <location>
        <begin position="144"/>
        <end position="156"/>
    </location>
</feature>
<evidence type="ECO:0000313" key="3">
    <source>
        <dbReference type="Proteomes" id="UP000266841"/>
    </source>
</evidence>
<sequence length="280" mass="31928">AALPIQNAPLLFAKDVQAAASRLMTAKQGSSPRVQDKNAASGKERWWLVNGNRYACKSSLRQDLLRQTETKDAWEAGLQTDRSGSGSQNSPQRSRILMPICMGVLLCFHWSLTAAIDNDQSFCEEQDVSRNFCTEISNYDTNKTRLDEAPFGRADDDNGPGSEPPPHDHKRYVSTFITSRRRSPAAVGKPSFPRFKVYYLPRRRVQVRAETVGLARRRSPWCEDVREIRRHLHQSPETEDWLEPPRVSVDGLLRAHQVNVVYYGHPPTHFWPPSTLFRMI</sequence>
<name>K0RJA5_THAOC</name>
<evidence type="ECO:0000256" key="1">
    <source>
        <dbReference type="SAM" id="MobiDB-lite"/>
    </source>
</evidence>
<protein>
    <submittedName>
        <fullName evidence="2">Uncharacterized protein</fullName>
    </submittedName>
</protein>
<gene>
    <name evidence="2" type="ORF">THAOC_32165</name>
</gene>
<feature type="non-terminal residue" evidence="2">
    <location>
        <position position="1"/>
    </location>
</feature>
<feature type="region of interest" description="Disordered" evidence="1">
    <location>
        <begin position="144"/>
        <end position="170"/>
    </location>
</feature>
<dbReference type="AlphaFoldDB" id="K0RJA5"/>
<accession>K0RJA5</accession>
<reference evidence="2 3" key="1">
    <citation type="journal article" date="2012" name="Genome Biol.">
        <title>Genome and low-iron response of an oceanic diatom adapted to chronic iron limitation.</title>
        <authorList>
            <person name="Lommer M."/>
            <person name="Specht M."/>
            <person name="Roy A.S."/>
            <person name="Kraemer L."/>
            <person name="Andreson R."/>
            <person name="Gutowska M.A."/>
            <person name="Wolf J."/>
            <person name="Bergner S.V."/>
            <person name="Schilhabel M.B."/>
            <person name="Klostermeier U.C."/>
            <person name="Beiko R.G."/>
            <person name="Rosenstiel P."/>
            <person name="Hippler M."/>
            <person name="Laroche J."/>
        </authorList>
    </citation>
    <scope>NUCLEOTIDE SEQUENCE [LARGE SCALE GENOMIC DNA]</scope>
    <source>
        <strain evidence="2 3">CCMP1005</strain>
    </source>
</reference>
<dbReference type="EMBL" id="AGNL01045211">
    <property type="protein sequence ID" value="EJK48996.1"/>
    <property type="molecule type" value="Genomic_DNA"/>
</dbReference>
<proteinExistence type="predicted"/>
<evidence type="ECO:0000313" key="2">
    <source>
        <dbReference type="EMBL" id="EJK48996.1"/>
    </source>
</evidence>
<organism evidence="2 3">
    <name type="scientific">Thalassiosira oceanica</name>
    <name type="common">Marine diatom</name>
    <dbReference type="NCBI Taxonomy" id="159749"/>
    <lineage>
        <taxon>Eukaryota</taxon>
        <taxon>Sar</taxon>
        <taxon>Stramenopiles</taxon>
        <taxon>Ochrophyta</taxon>
        <taxon>Bacillariophyta</taxon>
        <taxon>Coscinodiscophyceae</taxon>
        <taxon>Thalassiosirophycidae</taxon>
        <taxon>Thalassiosirales</taxon>
        <taxon>Thalassiosiraceae</taxon>
        <taxon>Thalassiosira</taxon>
    </lineage>
</organism>
<keyword evidence="3" id="KW-1185">Reference proteome</keyword>
<dbReference type="Proteomes" id="UP000266841">
    <property type="component" value="Unassembled WGS sequence"/>
</dbReference>
<comment type="caution">
    <text evidence="2">The sequence shown here is derived from an EMBL/GenBank/DDBJ whole genome shotgun (WGS) entry which is preliminary data.</text>
</comment>